<comment type="caution">
    <text evidence="3">The sequence shown here is derived from an EMBL/GenBank/DDBJ whole genome shotgun (WGS) entry which is preliminary data.</text>
</comment>
<dbReference type="AlphaFoldDB" id="A0ABD3ID38"/>
<accession>A0ABD3ID38</accession>
<feature type="region of interest" description="Disordered" evidence="1">
    <location>
        <begin position="1"/>
        <end position="25"/>
    </location>
</feature>
<gene>
    <name evidence="3" type="ORF">R1sor_017446</name>
</gene>
<dbReference type="PANTHER" id="PTHR33143:SF6">
    <property type="entry name" value="OS08G0102900 PROTEIN"/>
    <property type="match status" value="1"/>
</dbReference>
<dbReference type="Pfam" id="PF05678">
    <property type="entry name" value="VQ"/>
    <property type="match status" value="1"/>
</dbReference>
<dbReference type="Proteomes" id="UP001633002">
    <property type="component" value="Unassembled WGS sequence"/>
</dbReference>
<feature type="region of interest" description="Disordered" evidence="1">
    <location>
        <begin position="128"/>
        <end position="150"/>
    </location>
</feature>
<protein>
    <recommendedName>
        <fullName evidence="2">VQ domain-containing protein</fullName>
    </recommendedName>
</protein>
<feature type="region of interest" description="Disordered" evidence="1">
    <location>
        <begin position="59"/>
        <end position="111"/>
    </location>
</feature>
<dbReference type="PANTHER" id="PTHR33143">
    <property type="entry name" value="F16F4.1 PROTEIN-RELATED"/>
    <property type="match status" value="1"/>
</dbReference>
<evidence type="ECO:0000256" key="1">
    <source>
        <dbReference type="SAM" id="MobiDB-lite"/>
    </source>
</evidence>
<feature type="compositionally biased region" description="Basic and acidic residues" evidence="1">
    <location>
        <begin position="64"/>
        <end position="76"/>
    </location>
</feature>
<feature type="compositionally biased region" description="Polar residues" evidence="1">
    <location>
        <begin position="135"/>
        <end position="150"/>
    </location>
</feature>
<keyword evidence="4" id="KW-1185">Reference proteome</keyword>
<sequence length="275" mass="30016">MSKSSTSSNSRQNKRPTPLKMAKEEVRQYRPPVIIHTYSPKIIKVDPAEFSTLVQKLTGRGLKRKPECSPKPREYNPLEEGSCVSPSTSGDSGSHQGGAENGSEGCQGFASPRGPLVSFEPLYQQHRNHHHHNQYDQSTTYSSSMHQGNGANVNEQANLFANAVLAGPQYSPLFGSNPGPHLFSPLPSPSFLNPSFMQDLPVLSPGTYQAFDPYSSLLNPSPTYGRYATAASLPSPGSSLALMIMIRIEEELVMMMCIIICHLAIDRSVVVGMRP</sequence>
<dbReference type="InterPro" id="IPR039607">
    <property type="entry name" value="VQ_8/17/18/20/21/25"/>
</dbReference>
<feature type="domain" description="VQ" evidence="2">
    <location>
        <begin position="37"/>
        <end position="60"/>
    </location>
</feature>
<dbReference type="EMBL" id="JBJQOH010000001">
    <property type="protein sequence ID" value="KAL3699424.1"/>
    <property type="molecule type" value="Genomic_DNA"/>
</dbReference>
<dbReference type="InterPro" id="IPR008889">
    <property type="entry name" value="VQ"/>
</dbReference>
<organism evidence="3 4">
    <name type="scientific">Riccia sorocarpa</name>
    <dbReference type="NCBI Taxonomy" id="122646"/>
    <lineage>
        <taxon>Eukaryota</taxon>
        <taxon>Viridiplantae</taxon>
        <taxon>Streptophyta</taxon>
        <taxon>Embryophyta</taxon>
        <taxon>Marchantiophyta</taxon>
        <taxon>Marchantiopsida</taxon>
        <taxon>Marchantiidae</taxon>
        <taxon>Marchantiales</taxon>
        <taxon>Ricciaceae</taxon>
        <taxon>Riccia</taxon>
    </lineage>
</organism>
<name>A0ABD3ID38_9MARC</name>
<feature type="compositionally biased region" description="Low complexity" evidence="1">
    <location>
        <begin position="1"/>
        <end position="10"/>
    </location>
</feature>
<proteinExistence type="predicted"/>
<feature type="compositionally biased region" description="Polar residues" evidence="1">
    <location>
        <begin position="84"/>
        <end position="94"/>
    </location>
</feature>
<evidence type="ECO:0000313" key="4">
    <source>
        <dbReference type="Proteomes" id="UP001633002"/>
    </source>
</evidence>
<reference evidence="3 4" key="1">
    <citation type="submission" date="2024-09" db="EMBL/GenBank/DDBJ databases">
        <title>Chromosome-scale assembly of Riccia sorocarpa.</title>
        <authorList>
            <person name="Paukszto L."/>
        </authorList>
    </citation>
    <scope>NUCLEOTIDE SEQUENCE [LARGE SCALE GENOMIC DNA]</scope>
    <source>
        <strain evidence="3">LP-2024</strain>
        <tissue evidence="3">Aerial parts of the thallus</tissue>
    </source>
</reference>
<evidence type="ECO:0000259" key="2">
    <source>
        <dbReference type="Pfam" id="PF05678"/>
    </source>
</evidence>
<evidence type="ECO:0000313" key="3">
    <source>
        <dbReference type="EMBL" id="KAL3699424.1"/>
    </source>
</evidence>